<evidence type="ECO:0000256" key="1">
    <source>
        <dbReference type="ARBA" id="ARBA00000085"/>
    </source>
</evidence>
<accession>A0ABM7P8D3</accession>
<dbReference type="Pfam" id="PF02743">
    <property type="entry name" value="dCache_1"/>
    <property type="match status" value="1"/>
</dbReference>
<keyword evidence="9 16" id="KW-0418">Kinase</keyword>
<dbReference type="SMART" id="SM00387">
    <property type="entry name" value="HATPase_c"/>
    <property type="match status" value="1"/>
</dbReference>
<evidence type="ECO:0000256" key="6">
    <source>
        <dbReference type="ARBA" id="ARBA00022679"/>
    </source>
</evidence>
<dbReference type="EMBL" id="AP024485">
    <property type="protein sequence ID" value="BCS89707.1"/>
    <property type="molecule type" value="Genomic_DNA"/>
</dbReference>
<dbReference type="EC" id="2.7.13.3" evidence="3"/>
<keyword evidence="7 14" id="KW-0812">Transmembrane</keyword>
<dbReference type="Proteomes" id="UP001053296">
    <property type="component" value="Chromosome"/>
</dbReference>
<dbReference type="SUPFAM" id="SSF47384">
    <property type="entry name" value="Homodimeric domain of signal transducing histidine kinase"/>
    <property type="match status" value="1"/>
</dbReference>
<keyword evidence="4" id="KW-1003">Cell membrane</keyword>
<feature type="transmembrane region" description="Helical" evidence="14">
    <location>
        <begin position="12"/>
        <end position="34"/>
    </location>
</feature>
<sequence length="577" mass="64047">MSDSHYYQSLAKSMMFTIILVSIAPLVLIVLIAGHQYGAAYEEKVTAHLRELVLKHDQSVDYYLEEKVEEIRVLAEVFNVNRLRDPRELEALHDALVRGHGNDFVDLGLVNSEGIQEAYAGPYRLQGVDYSEAEWFRMARERTVYVSDVGPGLRGVPHFTIALRIKEAGRDWFLRTTLDFIAFNKLVEDIRIGQTGLAYIINKKAEFQTTPNRDMTGEVSFLQRFVKGMDSNGERVWGRAAITTETNPATGKEMIFVTSPIKNGDWLMVFQQDTDDAYAALNRTRNLALVVLLLGTLAITIMAYLMSRRMARKVEKADSAKEIMNEQVIEAGKLASVGELAAGIAHEINNPVAIMVEEAGWIQDLLEEGLKVDDNEREVQRALNQIRTQGTRCKGITHKLLSFARKTDPTVKFFCLNELVREIVELSEQRAKYANVIIETSLADTIAQVQASPSEMQQVFLNLVNNAIDAMDPGGGNLDIMTRLDGDDVAISFADTGCGIPEANLSRIFDPFFTTKPVGQGTGLGLSIIYGIINRMDGTIAVQSTVDVGTTFTIRLPAVKEAEGGACEIRLNKEDTA</sequence>
<reference evidence="16" key="1">
    <citation type="journal article" date="2022" name="Arch. Microbiol.">
        <title>Pseudodesulfovibrio sediminis sp. nov., a mesophilic and neutrophilic sulfate-reducing bacterium isolated from sediment of a brackish lake.</title>
        <authorList>
            <person name="Takahashi A."/>
            <person name="Kojima H."/>
            <person name="Watanabe M."/>
            <person name="Fukui M."/>
        </authorList>
    </citation>
    <scope>NUCLEOTIDE SEQUENCE</scope>
    <source>
        <strain evidence="16">SF6</strain>
    </source>
</reference>
<dbReference type="PANTHER" id="PTHR43065:SF46">
    <property type="entry name" value="C4-DICARBOXYLATE TRANSPORT SENSOR PROTEIN DCTB"/>
    <property type="match status" value="1"/>
</dbReference>
<comment type="catalytic activity">
    <reaction evidence="1">
        <text>ATP + protein L-histidine = ADP + protein N-phospho-L-histidine.</text>
        <dbReference type="EC" id="2.7.13.3"/>
    </reaction>
</comment>
<dbReference type="PRINTS" id="PR00344">
    <property type="entry name" value="BCTRLSENSOR"/>
</dbReference>
<protein>
    <recommendedName>
        <fullName evidence="3">histidine kinase</fullName>
        <ecNumber evidence="3">2.7.13.3</ecNumber>
    </recommendedName>
</protein>
<keyword evidence="13 14" id="KW-0472">Membrane</keyword>
<dbReference type="InterPro" id="IPR003661">
    <property type="entry name" value="HisK_dim/P_dom"/>
</dbReference>
<dbReference type="PANTHER" id="PTHR43065">
    <property type="entry name" value="SENSOR HISTIDINE KINASE"/>
    <property type="match status" value="1"/>
</dbReference>
<feature type="transmembrane region" description="Helical" evidence="14">
    <location>
        <begin position="287"/>
        <end position="306"/>
    </location>
</feature>
<dbReference type="InterPro" id="IPR036890">
    <property type="entry name" value="HATPase_C_sf"/>
</dbReference>
<dbReference type="Pfam" id="PF02518">
    <property type="entry name" value="HATPase_c"/>
    <property type="match status" value="1"/>
</dbReference>
<dbReference type="SMART" id="SM00388">
    <property type="entry name" value="HisKA"/>
    <property type="match status" value="1"/>
</dbReference>
<dbReference type="InterPro" id="IPR033479">
    <property type="entry name" value="dCache_1"/>
</dbReference>
<dbReference type="Gene3D" id="3.30.450.20">
    <property type="entry name" value="PAS domain"/>
    <property type="match status" value="2"/>
</dbReference>
<keyword evidence="11 14" id="KW-1133">Transmembrane helix</keyword>
<evidence type="ECO:0000256" key="13">
    <source>
        <dbReference type="ARBA" id="ARBA00023136"/>
    </source>
</evidence>
<dbReference type="InterPro" id="IPR005467">
    <property type="entry name" value="His_kinase_dom"/>
</dbReference>
<dbReference type="PROSITE" id="PS50109">
    <property type="entry name" value="HIS_KIN"/>
    <property type="match status" value="1"/>
</dbReference>
<evidence type="ECO:0000256" key="9">
    <source>
        <dbReference type="ARBA" id="ARBA00022777"/>
    </source>
</evidence>
<dbReference type="Gene3D" id="1.10.287.130">
    <property type="match status" value="1"/>
</dbReference>
<dbReference type="InterPro" id="IPR036097">
    <property type="entry name" value="HisK_dim/P_sf"/>
</dbReference>
<evidence type="ECO:0000256" key="2">
    <source>
        <dbReference type="ARBA" id="ARBA00004651"/>
    </source>
</evidence>
<dbReference type="InterPro" id="IPR004358">
    <property type="entry name" value="Sig_transdc_His_kin-like_C"/>
</dbReference>
<evidence type="ECO:0000256" key="5">
    <source>
        <dbReference type="ARBA" id="ARBA00022553"/>
    </source>
</evidence>
<evidence type="ECO:0000256" key="12">
    <source>
        <dbReference type="ARBA" id="ARBA00023012"/>
    </source>
</evidence>
<keyword evidence="10" id="KW-0067">ATP-binding</keyword>
<keyword evidence="12" id="KW-0902">Two-component regulatory system</keyword>
<evidence type="ECO:0000256" key="11">
    <source>
        <dbReference type="ARBA" id="ARBA00022989"/>
    </source>
</evidence>
<evidence type="ECO:0000313" key="16">
    <source>
        <dbReference type="EMBL" id="BCS89707.1"/>
    </source>
</evidence>
<evidence type="ECO:0000256" key="8">
    <source>
        <dbReference type="ARBA" id="ARBA00022741"/>
    </source>
</evidence>
<dbReference type="GO" id="GO:0016301">
    <property type="term" value="F:kinase activity"/>
    <property type="evidence" value="ECO:0007669"/>
    <property type="project" value="UniProtKB-KW"/>
</dbReference>
<dbReference type="Pfam" id="PF00512">
    <property type="entry name" value="HisKA"/>
    <property type="match status" value="1"/>
</dbReference>
<dbReference type="CDD" id="cd00082">
    <property type="entry name" value="HisKA"/>
    <property type="match status" value="1"/>
</dbReference>
<dbReference type="SUPFAM" id="SSF55874">
    <property type="entry name" value="ATPase domain of HSP90 chaperone/DNA topoisomerase II/histidine kinase"/>
    <property type="match status" value="1"/>
</dbReference>
<evidence type="ECO:0000256" key="10">
    <source>
        <dbReference type="ARBA" id="ARBA00022840"/>
    </source>
</evidence>
<keyword evidence="17" id="KW-1185">Reference proteome</keyword>
<evidence type="ECO:0000259" key="15">
    <source>
        <dbReference type="PROSITE" id="PS50109"/>
    </source>
</evidence>
<comment type="subcellular location">
    <subcellularLocation>
        <location evidence="2">Cell membrane</location>
        <topology evidence="2">Multi-pass membrane protein</topology>
    </subcellularLocation>
</comment>
<dbReference type="InterPro" id="IPR003594">
    <property type="entry name" value="HATPase_dom"/>
</dbReference>
<evidence type="ECO:0000256" key="4">
    <source>
        <dbReference type="ARBA" id="ARBA00022475"/>
    </source>
</evidence>
<evidence type="ECO:0000256" key="14">
    <source>
        <dbReference type="SAM" id="Phobius"/>
    </source>
</evidence>
<dbReference type="Gene3D" id="3.30.565.10">
    <property type="entry name" value="Histidine kinase-like ATPase, C-terminal domain"/>
    <property type="match status" value="1"/>
</dbReference>
<proteinExistence type="predicted"/>
<keyword evidence="6" id="KW-0808">Transferase</keyword>
<keyword evidence="8" id="KW-0547">Nucleotide-binding</keyword>
<evidence type="ECO:0000313" key="17">
    <source>
        <dbReference type="Proteomes" id="UP001053296"/>
    </source>
</evidence>
<gene>
    <name evidence="16" type="ORF">PSDVSF_29490</name>
</gene>
<dbReference type="RefSeq" id="WP_229591668.1">
    <property type="nucleotide sequence ID" value="NZ_AP024485.1"/>
</dbReference>
<evidence type="ECO:0000256" key="3">
    <source>
        <dbReference type="ARBA" id="ARBA00012438"/>
    </source>
</evidence>
<feature type="domain" description="Histidine kinase" evidence="15">
    <location>
        <begin position="343"/>
        <end position="560"/>
    </location>
</feature>
<organism evidence="16 17">
    <name type="scientific">Pseudodesulfovibrio sediminis</name>
    <dbReference type="NCBI Taxonomy" id="2810563"/>
    <lineage>
        <taxon>Bacteria</taxon>
        <taxon>Pseudomonadati</taxon>
        <taxon>Thermodesulfobacteriota</taxon>
        <taxon>Desulfovibrionia</taxon>
        <taxon>Desulfovibrionales</taxon>
        <taxon>Desulfovibrionaceae</taxon>
    </lineage>
</organism>
<name>A0ABM7P8D3_9BACT</name>
<evidence type="ECO:0000256" key="7">
    <source>
        <dbReference type="ARBA" id="ARBA00022692"/>
    </source>
</evidence>
<keyword evidence="5" id="KW-0597">Phosphoprotein</keyword>